<dbReference type="InterPro" id="IPR027417">
    <property type="entry name" value="P-loop_NTPase"/>
</dbReference>
<protein>
    <submittedName>
        <fullName evidence="10">ATP-binding cassette domain-containing protein</fullName>
    </submittedName>
</protein>
<dbReference type="GO" id="GO:0016020">
    <property type="term" value="C:membrane"/>
    <property type="evidence" value="ECO:0007669"/>
    <property type="project" value="InterPro"/>
</dbReference>
<dbReference type="PROSITE" id="PS50893">
    <property type="entry name" value="ABC_TRANSPORTER_2"/>
    <property type="match status" value="1"/>
</dbReference>
<keyword evidence="1" id="KW-0813">Transport</keyword>
<evidence type="ECO:0000259" key="9">
    <source>
        <dbReference type="PROSITE" id="PS50893"/>
    </source>
</evidence>
<dbReference type="AlphaFoldDB" id="A0A845MC80"/>
<name>A0A845MC80_9PROT</name>
<evidence type="ECO:0000313" key="11">
    <source>
        <dbReference type="Proteomes" id="UP000445696"/>
    </source>
</evidence>
<dbReference type="PANTHER" id="PTHR42781">
    <property type="entry name" value="SPERMIDINE/PUTRESCINE IMPORT ATP-BINDING PROTEIN POTA"/>
    <property type="match status" value="1"/>
</dbReference>
<dbReference type="InterPro" id="IPR003593">
    <property type="entry name" value="AAA+_ATPase"/>
</dbReference>
<evidence type="ECO:0000256" key="5">
    <source>
        <dbReference type="ARBA" id="ARBA00022840"/>
    </source>
</evidence>
<dbReference type="OrthoDB" id="9802264at2"/>
<evidence type="ECO:0000256" key="8">
    <source>
        <dbReference type="ARBA" id="ARBA00023136"/>
    </source>
</evidence>
<dbReference type="EMBL" id="WTVA01000001">
    <property type="protein sequence ID" value="MZR21292.1"/>
    <property type="molecule type" value="Genomic_DNA"/>
</dbReference>
<dbReference type="FunFam" id="3.40.50.300:FF:000425">
    <property type="entry name" value="Probable ABC transporter, ATP-binding subunit"/>
    <property type="match status" value="1"/>
</dbReference>
<keyword evidence="7" id="KW-0406">Ion transport</keyword>
<accession>A0A845MC80</accession>
<gene>
    <name evidence="10" type="ORF">GQF03_03005</name>
</gene>
<keyword evidence="6" id="KW-0408">Iron</keyword>
<dbReference type="CDD" id="cd03259">
    <property type="entry name" value="ABC_Carb_Solutes_like"/>
    <property type="match status" value="1"/>
</dbReference>
<keyword evidence="2" id="KW-1003">Cell membrane</keyword>
<keyword evidence="4" id="KW-0547">Nucleotide-binding</keyword>
<evidence type="ECO:0000256" key="6">
    <source>
        <dbReference type="ARBA" id="ARBA00023004"/>
    </source>
</evidence>
<feature type="domain" description="ABC transporter" evidence="9">
    <location>
        <begin position="4"/>
        <end position="236"/>
    </location>
</feature>
<dbReference type="InterPro" id="IPR050093">
    <property type="entry name" value="ABC_SmlMolc_Importer"/>
</dbReference>
<evidence type="ECO:0000313" key="10">
    <source>
        <dbReference type="EMBL" id="MZR21292.1"/>
    </source>
</evidence>
<dbReference type="GO" id="GO:0016887">
    <property type="term" value="F:ATP hydrolysis activity"/>
    <property type="evidence" value="ECO:0007669"/>
    <property type="project" value="InterPro"/>
</dbReference>
<organism evidence="10 11">
    <name type="scientific">Sneathiella chungangensis</name>
    <dbReference type="NCBI Taxonomy" id="1418234"/>
    <lineage>
        <taxon>Bacteria</taxon>
        <taxon>Pseudomonadati</taxon>
        <taxon>Pseudomonadota</taxon>
        <taxon>Alphaproteobacteria</taxon>
        <taxon>Sneathiellales</taxon>
        <taxon>Sneathiellaceae</taxon>
        <taxon>Sneathiella</taxon>
    </lineage>
</organism>
<sequence length="351" mass="38094">MSNLVFRNVRHQYDGVNSVDIAHLEVGAGKLVCLLGPSGCGKSTTLRLAAGLESPIEGEVSIEGEVMANDEIFVGPEDRRVGLMFQDYALFPHLTVEDNVAFGLSHLALAERRARAGTMLETVGMAAAARKYPHMLSGGEQQRVALARALAPSPRIILMDEPFSGLDVVLRNRVRDETLKLLKEMGTTVLMVTHDPEEAMRMADEIVVMREGEIMQQGSAGELYNRPADGFIAAFLGEVNRVPARRNGDFYETDLGPIPISAAIGEGAVDEILVRPEAIRFLPVVDPKAPTGEVVLSRNLGAFSLIDIRFESGFQATARVASFYQPKVGDRCSVSLNLSGVFIFPRPGNSE</sequence>
<dbReference type="Gene3D" id="3.40.50.300">
    <property type="entry name" value="P-loop containing nucleotide triphosphate hydrolases"/>
    <property type="match status" value="1"/>
</dbReference>
<dbReference type="PANTHER" id="PTHR42781:SF4">
    <property type="entry name" value="SPERMIDINE_PUTRESCINE IMPORT ATP-BINDING PROTEIN POTA"/>
    <property type="match status" value="1"/>
</dbReference>
<keyword evidence="3" id="KW-0410">Iron transport</keyword>
<dbReference type="SUPFAM" id="SSF50331">
    <property type="entry name" value="MOP-like"/>
    <property type="match status" value="1"/>
</dbReference>
<dbReference type="InterPro" id="IPR008995">
    <property type="entry name" value="Mo/tungstate-bd_C_term_dom"/>
</dbReference>
<keyword evidence="5 10" id="KW-0067">ATP-binding</keyword>
<dbReference type="SMART" id="SM00382">
    <property type="entry name" value="AAA"/>
    <property type="match status" value="1"/>
</dbReference>
<dbReference type="Proteomes" id="UP000445696">
    <property type="component" value="Unassembled WGS sequence"/>
</dbReference>
<dbReference type="SUPFAM" id="SSF52540">
    <property type="entry name" value="P-loop containing nucleoside triphosphate hydrolases"/>
    <property type="match status" value="1"/>
</dbReference>
<dbReference type="GO" id="GO:0015408">
    <property type="term" value="F:ABC-type ferric iron transporter activity"/>
    <property type="evidence" value="ECO:0007669"/>
    <property type="project" value="InterPro"/>
</dbReference>
<comment type="caution">
    <text evidence="10">The sequence shown here is derived from an EMBL/GenBank/DDBJ whole genome shotgun (WGS) entry which is preliminary data.</text>
</comment>
<dbReference type="InterPro" id="IPR003439">
    <property type="entry name" value="ABC_transporter-like_ATP-bd"/>
</dbReference>
<evidence type="ECO:0000256" key="1">
    <source>
        <dbReference type="ARBA" id="ARBA00022448"/>
    </source>
</evidence>
<proteinExistence type="predicted"/>
<dbReference type="PROSITE" id="PS00211">
    <property type="entry name" value="ABC_TRANSPORTER_1"/>
    <property type="match status" value="1"/>
</dbReference>
<dbReference type="Pfam" id="PF00005">
    <property type="entry name" value="ABC_tran"/>
    <property type="match status" value="1"/>
</dbReference>
<dbReference type="GO" id="GO:0005524">
    <property type="term" value="F:ATP binding"/>
    <property type="evidence" value="ECO:0007669"/>
    <property type="project" value="UniProtKB-KW"/>
</dbReference>
<dbReference type="InterPro" id="IPR015853">
    <property type="entry name" value="ABC_transpr_FbpC"/>
</dbReference>
<keyword evidence="8" id="KW-0472">Membrane</keyword>
<evidence type="ECO:0000256" key="3">
    <source>
        <dbReference type="ARBA" id="ARBA00022496"/>
    </source>
</evidence>
<evidence type="ECO:0000256" key="7">
    <source>
        <dbReference type="ARBA" id="ARBA00023065"/>
    </source>
</evidence>
<dbReference type="RefSeq" id="WP_161337694.1">
    <property type="nucleotide sequence ID" value="NZ_JBHSDG010000002.1"/>
</dbReference>
<evidence type="ECO:0000256" key="4">
    <source>
        <dbReference type="ARBA" id="ARBA00022741"/>
    </source>
</evidence>
<dbReference type="InterPro" id="IPR017871">
    <property type="entry name" value="ABC_transporter-like_CS"/>
</dbReference>
<dbReference type="GO" id="GO:0015697">
    <property type="term" value="P:quaternary ammonium group transport"/>
    <property type="evidence" value="ECO:0007669"/>
    <property type="project" value="UniProtKB-ARBA"/>
</dbReference>
<reference evidence="10 11" key="1">
    <citation type="journal article" date="2014" name="Int. J. Syst. Evol. Microbiol.">
        <title>Sneathiella chungangensis sp. nov., isolated from a marine sand, and emended description of the genus Sneathiella.</title>
        <authorList>
            <person name="Siamphan C."/>
            <person name="Kim H."/>
            <person name="Lee J.S."/>
            <person name="Kim W."/>
        </authorList>
    </citation>
    <scope>NUCLEOTIDE SEQUENCE [LARGE SCALE GENOMIC DNA]</scope>
    <source>
        <strain evidence="10 11">KCTC 32476</strain>
    </source>
</reference>
<evidence type="ECO:0000256" key="2">
    <source>
        <dbReference type="ARBA" id="ARBA00022475"/>
    </source>
</evidence>
<keyword evidence="11" id="KW-1185">Reference proteome</keyword>